<proteinExistence type="predicted"/>
<dbReference type="InterPro" id="IPR001107">
    <property type="entry name" value="Band_7"/>
</dbReference>
<dbReference type="Proteomes" id="UP000315816">
    <property type="component" value="Unassembled WGS sequence"/>
</dbReference>
<name>A0A545SW72_9RHOB</name>
<accession>A0A545SW72</accession>
<evidence type="ECO:0000259" key="2">
    <source>
        <dbReference type="Pfam" id="PF01145"/>
    </source>
</evidence>
<gene>
    <name evidence="3" type="ORF">FIL88_06525</name>
</gene>
<keyword evidence="4" id="KW-1185">Reference proteome</keyword>
<comment type="subcellular location">
    <subcellularLocation>
        <location evidence="1">Membrane</location>
        <topology evidence="1">Single-pass membrane protein</topology>
    </subcellularLocation>
</comment>
<comment type="caution">
    <text evidence="3">The sequence shown here is derived from an EMBL/GenBank/DDBJ whole genome shotgun (WGS) entry which is preliminary data.</text>
</comment>
<evidence type="ECO:0000313" key="3">
    <source>
        <dbReference type="EMBL" id="TQV69209.1"/>
    </source>
</evidence>
<sequence>MAQIKRYVFANQLRAEASQHIQYFRKGTLKKSGKGLSFWFDPNGASLTEIPMNDRELIFMIKGQSSDYQDLAVQGSVIWRVGDADKIASRVDFGIDINKGGRLGKPEEQIKSVLTGLVREFADAYLKDKGVRDLLEAGLSPVQAAIAAGFEADPTLDGMGLEVVSIRVSALSPSSELYRALQAPTFESLQQKADEATFSRRALAVDKERAIAENELRNQIELASRRKDLIAREDANARSEAEAKAGAKRIMVEADSAAKIVGAEAEAKRIRAVEQAAADMEKARMDAIASVPPAVMFALAAQEFAGKLEKIDSLTVSPDMLSGIVQQAKVLMAPQMMEK</sequence>
<dbReference type="AlphaFoldDB" id="A0A545SW72"/>
<dbReference type="GO" id="GO:0016020">
    <property type="term" value="C:membrane"/>
    <property type="evidence" value="ECO:0007669"/>
    <property type="project" value="UniProtKB-SubCell"/>
</dbReference>
<evidence type="ECO:0000256" key="1">
    <source>
        <dbReference type="ARBA" id="ARBA00004167"/>
    </source>
</evidence>
<feature type="domain" description="Band 7" evidence="2">
    <location>
        <begin position="23"/>
        <end position="195"/>
    </location>
</feature>
<evidence type="ECO:0000313" key="4">
    <source>
        <dbReference type="Proteomes" id="UP000315816"/>
    </source>
</evidence>
<dbReference type="RefSeq" id="WP_142852961.1">
    <property type="nucleotide sequence ID" value="NZ_FXWW01000001.1"/>
</dbReference>
<protein>
    <submittedName>
        <fullName evidence="3">Band 7 protein</fullName>
    </submittedName>
</protein>
<reference evidence="3 4" key="1">
    <citation type="submission" date="2019-06" db="EMBL/GenBank/DDBJ databases">
        <title>A novel species of marine bacteria.</title>
        <authorList>
            <person name="Wang Y."/>
        </authorList>
    </citation>
    <scope>NUCLEOTIDE SEQUENCE [LARGE SCALE GENOMIC DNA]</scope>
    <source>
        <strain evidence="3 4">MA1-10</strain>
    </source>
</reference>
<dbReference type="InterPro" id="IPR036013">
    <property type="entry name" value="Band_7/SPFH_dom_sf"/>
</dbReference>
<organism evidence="3 4">
    <name type="scientific">Aliiroseovarius halocynthiae</name>
    <dbReference type="NCBI Taxonomy" id="985055"/>
    <lineage>
        <taxon>Bacteria</taxon>
        <taxon>Pseudomonadati</taxon>
        <taxon>Pseudomonadota</taxon>
        <taxon>Alphaproteobacteria</taxon>
        <taxon>Rhodobacterales</taxon>
        <taxon>Paracoccaceae</taxon>
        <taxon>Aliiroseovarius</taxon>
    </lineage>
</organism>
<dbReference type="Gene3D" id="3.30.479.30">
    <property type="entry name" value="Band 7 domain"/>
    <property type="match status" value="1"/>
</dbReference>
<dbReference type="EMBL" id="VICH01000004">
    <property type="protein sequence ID" value="TQV69209.1"/>
    <property type="molecule type" value="Genomic_DNA"/>
</dbReference>
<dbReference type="Pfam" id="PF01145">
    <property type="entry name" value="Band_7"/>
    <property type="match status" value="1"/>
</dbReference>
<dbReference type="OrthoDB" id="3469168at2"/>